<evidence type="ECO:0000256" key="2">
    <source>
        <dbReference type="ARBA" id="ARBA00023015"/>
    </source>
</evidence>
<protein>
    <submittedName>
        <fullName evidence="6">DNA-binding transcriptional regulator, LysR family</fullName>
    </submittedName>
</protein>
<keyword evidence="3 6" id="KW-0238">DNA-binding</keyword>
<reference evidence="6 7" key="1">
    <citation type="submission" date="2016-11" db="EMBL/GenBank/DDBJ databases">
        <authorList>
            <person name="Jaros S."/>
            <person name="Januszkiewicz K."/>
            <person name="Wedrychowicz H."/>
        </authorList>
    </citation>
    <scope>NUCLEOTIDE SEQUENCE [LARGE SCALE GENOMIC DNA]</scope>
    <source>
        <strain evidence="6 7">DSM 21120</strain>
    </source>
</reference>
<evidence type="ECO:0000256" key="3">
    <source>
        <dbReference type="ARBA" id="ARBA00023125"/>
    </source>
</evidence>
<dbReference type="FunFam" id="1.10.10.10:FF:000001">
    <property type="entry name" value="LysR family transcriptional regulator"/>
    <property type="match status" value="1"/>
</dbReference>
<dbReference type="PRINTS" id="PR00039">
    <property type="entry name" value="HTHLYSR"/>
</dbReference>
<dbReference type="GO" id="GO:0003700">
    <property type="term" value="F:DNA-binding transcription factor activity"/>
    <property type="evidence" value="ECO:0007669"/>
    <property type="project" value="InterPro"/>
</dbReference>
<dbReference type="STRING" id="1120995.SAMN02745245_00721"/>
<organism evidence="6 7">
    <name type="scientific">Anaerosphaera aminiphila DSM 21120</name>
    <dbReference type="NCBI Taxonomy" id="1120995"/>
    <lineage>
        <taxon>Bacteria</taxon>
        <taxon>Bacillati</taxon>
        <taxon>Bacillota</taxon>
        <taxon>Tissierellia</taxon>
        <taxon>Tissierellales</taxon>
        <taxon>Peptoniphilaceae</taxon>
        <taxon>Anaerosphaera</taxon>
    </lineage>
</organism>
<keyword evidence="7" id="KW-1185">Reference proteome</keyword>
<evidence type="ECO:0000313" key="7">
    <source>
        <dbReference type="Proteomes" id="UP000184032"/>
    </source>
</evidence>
<evidence type="ECO:0000256" key="1">
    <source>
        <dbReference type="ARBA" id="ARBA00009437"/>
    </source>
</evidence>
<dbReference type="OrthoDB" id="119203at2"/>
<dbReference type="InterPro" id="IPR036388">
    <property type="entry name" value="WH-like_DNA-bd_sf"/>
</dbReference>
<dbReference type="GO" id="GO:0032993">
    <property type="term" value="C:protein-DNA complex"/>
    <property type="evidence" value="ECO:0007669"/>
    <property type="project" value="TreeGrafter"/>
</dbReference>
<dbReference type="EMBL" id="FQXI01000003">
    <property type="protein sequence ID" value="SHH16936.1"/>
    <property type="molecule type" value="Genomic_DNA"/>
</dbReference>
<dbReference type="Gene3D" id="1.10.10.10">
    <property type="entry name" value="Winged helix-like DNA-binding domain superfamily/Winged helix DNA-binding domain"/>
    <property type="match status" value="1"/>
</dbReference>
<evidence type="ECO:0000259" key="5">
    <source>
        <dbReference type="PROSITE" id="PS50931"/>
    </source>
</evidence>
<feature type="domain" description="HTH lysR-type" evidence="5">
    <location>
        <begin position="1"/>
        <end position="58"/>
    </location>
</feature>
<keyword evidence="4" id="KW-0804">Transcription</keyword>
<gene>
    <name evidence="6" type="ORF">SAMN02745245_00721</name>
</gene>
<dbReference type="PROSITE" id="PS50931">
    <property type="entry name" value="HTH_LYSR"/>
    <property type="match status" value="1"/>
</dbReference>
<dbReference type="RefSeq" id="WP_073183845.1">
    <property type="nucleotide sequence ID" value="NZ_FQXI01000003.1"/>
</dbReference>
<dbReference type="SUPFAM" id="SSF53850">
    <property type="entry name" value="Periplasmic binding protein-like II"/>
    <property type="match status" value="1"/>
</dbReference>
<dbReference type="Gene3D" id="3.40.190.10">
    <property type="entry name" value="Periplasmic binding protein-like II"/>
    <property type="match status" value="2"/>
</dbReference>
<comment type="similarity">
    <text evidence="1">Belongs to the LysR transcriptional regulatory family.</text>
</comment>
<proteinExistence type="inferred from homology"/>
<dbReference type="Pfam" id="PF00126">
    <property type="entry name" value="HTH_1"/>
    <property type="match status" value="1"/>
</dbReference>
<dbReference type="InterPro" id="IPR000847">
    <property type="entry name" value="LysR_HTH_N"/>
</dbReference>
<dbReference type="InterPro" id="IPR036390">
    <property type="entry name" value="WH_DNA-bd_sf"/>
</dbReference>
<dbReference type="AlphaFoldDB" id="A0A1M5QSV0"/>
<evidence type="ECO:0000313" key="6">
    <source>
        <dbReference type="EMBL" id="SHH16936.1"/>
    </source>
</evidence>
<accession>A0A1M5QSV0</accession>
<evidence type="ECO:0000256" key="4">
    <source>
        <dbReference type="ARBA" id="ARBA00023163"/>
    </source>
</evidence>
<dbReference type="Proteomes" id="UP000184032">
    <property type="component" value="Unassembled WGS sequence"/>
</dbReference>
<dbReference type="GO" id="GO:0003677">
    <property type="term" value="F:DNA binding"/>
    <property type="evidence" value="ECO:0007669"/>
    <property type="project" value="UniProtKB-KW"/>
</dbReference>
<dbReference type="PANTHER" id="PTHR30346">
    <property type="entry name" value="TRANSCRIPTIONAL DUAL REGULATOR HCAR-RELATED"/>
    <property type="match status" value="1"/>
</dbReference>
<dbReference type="PANTHER" id="PTHR30346:SF0">
    <property type="entry name" value="HCA OPERON TRANSCRIPTIONAL ACTIVATOR HCAR"/>
    <property type="match status" value="1"/>
</dbReference>
<dbReference type="SUPFAM" id="SSF46785">
    <property type="entry name" value="Winged helix' DNA-binding domain"/>
    <property type="match status" value="1"/>
</dbReference>
<dbReference type="CDD" id="cd05466">
    <property type="entry name" value="PBP2_LTTR_substrate"/>
    <property type="match status" value="1"/>
</dbReference>
<sequence>MTFQQIQYIAAVAHYQSMNKAAQHLFVSQPTLSQAIKDLETEIGVTIFERSRQGVSLTEDGIEFLRLSKNIISELDHLQEHYVSKNSASVTHFQVSGQHYAFVVDAFIKFIKSHDDKSYVFNLKETFTLGAIDDVYNRKSSLGVIFMTENNKNIINQILKKKELEFYPCHTVKPHVFLSSSHPLAKRKTIEEKDLKDYPMVTYEYHGEEALAEDLVFNDESEQKIFVHDRGTMMNVIANTNAYNIGTGYLIYKIIPDEIVSIPLEGNHEEMCLGWVHLKEKKVSFLTKQFVDIMVKSLRDYSPDRK</sequence>
<keyword evidence="2" id="KW-0805">Transcription regulation</keyword>
<name>A0A1M5QSV0_9FIRM</name>